<dbReference type="OrthoDB" id="189220at2759"/>
<dbReference type="Gene3D" id="3.40.50.2300">
    <property type="match status" value="1"/>
</dbReference>
<accession>A0A8S3YWT9</accession>
<feature type="non-terminal residue" evidence="2">
    <location>
        <position position="1"/>
    </location>
</feature>
<dbReference type="Proteomes" id="UP000678393">
    <property type="component" value="Unassembled WGS sequence"/>
</dbReference>
<dbReference type="EMBL" id="CAJHNH020000597">
    <property type="protein sequence ID" value="CAG5118716.1"/>
    <property type="molecule type" value="Genomic_DNA"/>
</dbReference>
<reference evidence="2" key="1">
    <citation type="submission" date="2021-04" db="EMBL/GenBank/DDBJ databases">
        <authorList>
            <consortium name="Molecular Ecology Group"/>
        </authorList>
    </citation>
    <scope>NUCLEOTIDE SEQUENCE</scope>
</reference>
<organism evidence="2 3">
    <name type="scientific">Candidula unifasciata</name>
    <dbReference type="NCBI Taxonomy" id="100452"/>
    <lineage>
        <taxon>Eukaryota</taxon>
        <taxon>Metazoa</taxon>
        <taxon>Spiralia</taxon>
        <taxon>Lophotrochozoa</taxon>
        <taxon>Mollusca</taxon>
        <taxon>Gastropoda</taxon>
        <taxon>Heterobranchia</taxon>
        <taxon>Euthyneura</taxon>
        <taxon>Panpulmonata</taxon>
        <taxon>Eupulmonata</taxon>
        <taxon>Stylommatophora</taxon>
        <taxon>Helicina</taxon>
        <taxon>Helicoidea</taxon>
        <taxon>Geomitridae</taxon>
        <taxon>Candidula</taxon>
    </lineage>
</organism>
<name>A0A8S3YWT9_9EUPU</name>
<feature type="domain" description="PDE8-like REC N-terminal" evidence="1">
    <location>
        <begin position="9"/>
        <end position="140"/>
    </location>
</feature>
<evidence type="ECO:0000313" key="3">
    <source>
        <dbReference type="Proteomes" id="UP000678393"/>
    </source>
</evidence>
<dbReference type="InterPro" id="IPR011006">
    <property type="entry name" value="CheY-like_superfamily"/>
</dbReference>
<dbReference type="Pfam" id="PF23198">
    <property type="entry name" value="PDE8A_N"/>
    <property type="match status" value="1"/>
</dbReference>
<comment type="caution">
    <text evidence="2">The sequence shown here is derived from an EMBL/GenBank/DDBJ whole genome shotgun (WGS) entry which is preliminary data.</text>
</comment>
<dbReference type="AlphaFoldDB" id="A0A8S3YWT9"/>
<proteinExistence type="predicted"/>
<gene>
    <name evidence="2" type="ORF">CUNI_LOCUS4274</name>
</gene>
<dbReference type="SUPFAM" id="SSF52172">
    <property type="entry name" value="CheY-like"/>
    <property type="match status" value="1"/>
</dbReference>
<dbReference type="InterPro" id="IPR057304">
    <property type="entry name" value="PDE8-like_REC_N"/>
</dbReference>
<evidence type="ECO:0000259" key="1">
    <source>
        <dbReference type="Pfam" id="PF23198"/>
    </source>
</evidence>
<sequence length="163" mass="17871">SSDDRVCDDDDVQSKGFLWAAEKLGHGCTVVRTAESALETYLRHLHDVVIIDARSNNGNSLDAEALSRSIKAAKTSDYTVLVAVTKRYSEDIEEPSILPLLKAGFSRRYQENSCLSACINELQSLEAGEVRSNVRLKACNGLFVALDNVAEAVEITNSNHEIQ</sequence>
<feature type="non-terminal residue" evidence="2">
    <location>
        <position position="163"/>
    </location>
</feature>
<protein>
    <recommendedName>
        <fullName evidence="1">PDE8-like REC N-terminal domain-containing protein</fullName>
    </recommendedName>
</protein>
<evidence type="ECO:0000313" key="2">
    <source>
        <dbReference type="EMBL" id="CAG5118716.1"/>
    </source>
</evidence>
<keyword evidence="3" id="KW-1185">Reference proteome</keyword>